<dbReference type="GO" id="GO:0072318">
    <property type="term" value="P:clathrin coat disassembly"/>
    <property type="evidence" value="ECO:0007669"/>
    <property type="project" value="TreeGrafter"/>
</dbReference>
<dbReference type="Proteomes" id="UP000237347">
    <property type="component" value="Unassembled WGS sequence"/>
</dbReference>
<dbReference type="PANTHER" id="PTHR23172:SF19">
    <property type="entry name" value="J DOMAIN-CONTAINING PROTEIN"/>
    <property type="match status" value="1"/>
</dbReference>
<dbReference type="GO" id="GO:0005737">
    <property type="term" value="C:cytoplasm"/>
    <property type="evidence" value="ECO:0007669"/>
    <property type="project" value="TreeGrafter"/>
</dbReference>
<dbReference type="GO" id="GO:0030276">
    <property type="term" value="F:clathrin binding"/>
    <property type="evidence" value="ECO:0007669"/>
    <property type="project" value="TreeGrafter"/>
</dbReference>
<evidence type="ECO:0000313" key="1">
    <source>
        <dbReference type="EMBL" id="KAK7851120.1"/>
    </source>
</evidence>
<evidence type="ECO:0000313" key="2">
    <source>
        <dbReference type="Proteomes" id="UP000237347"/>
    </source>
</evidence>
<sequence length="66" mass="7616">MGRPETLDVEIKHWASGKEGNLRALLSTLQYSVAGGVDIPKRTFFVRALGHDFKYHLVRTWRKLFT</sequence>
<dbReference type="GO" id="GO:0072583">
    <property type="term" value="P:clathrin-dependent endocytosis"/>
    <property type="evidence" value="ECO:0007669"/>
    <property type="project" value="TreeGrafter"/>
</dbReference>
<keyword evidence="2" id="KW-1185">Reference proteome</keyword>
<dbReference type="InterPro" id="IPR036869">
    <property type="entry name" value="J_dom_sf"/>
</dbReference>
<proteinExistence type="predicted"/>
<dbReference type="SUPFAM" id="SSF46565">
    <property type="entry name" value="Chaperone J-domain"/>
    <property type="match status" value="1"/>
</dbReference>
<protein>
    <submittedName>
        <fullName evidence="1">Auxilin-related protein 1</fullName>
    </submittedName>
</protein>
<accession>A0AAW0LHS4</accession>
<dbReference type="GO" id="GO:0031982">
    <property type="term" value="C:vesicle"/>
    <property type="evidence" value="ECO:0007669"/>
    <property type="project" value="TreeGrafter"/>
</dbReference>
<comment type="caution">
    <text evidence="1">The sequence shown here is derived from an EMBL/GenBank/DDBJ whole genome shotgun (WGS) entry which is preliminary data.</text>
</comment>
<gene>
    <name evidence="1" type="primary">AUXI1_1</name>
    <name evidence="1" type="ORF">CFP56_042942</name>
</gene>
<name>A0AAW0LHS4_QUESU</name>
<dbReference type="Gene3D" id="1.10.287.110">
    <property type="entry name" value="DnaJ domain"/>
    <property type="match status" value="1"/>
</dbReference>
<dbReference type="AlphaFoldDB" id="A0AAW0LHS4"/>
<dbReference type="PANTHER" id="PTHR23172">
    <property type="entry name" value="AUXILIN/CYCLIN G-ASSOCIATED KINASE-RELATED"/>
    <property type="match status" value="1"/>
</dbReference>
<dbReference type="EMBL" id="PKMF04000091">
    <property type="protein sequence ID" value="KAK7851120.1"/>
    <property type="molecule type" value="Genomic_DNA"/>
</dbReference>
<organism evidence="1 2">
    <name type="scientific">Quercus suber</name>
    <name type="common">Cork oak</name>
    <dbReference type="NCBI Taxonomy" id="58331"/>
    <lineage>
        <taxon>Eukaryota</taxon>
        <taxon>Viridiplantae</taxon>
        <taxon>Streptophyta</taxon>
        <taxon>Embryophyta</taxon>
        <taxon>Tracheophyta</taxon>
        <taxon>Spermatophyta</taxon>
        <taxon>Magnoliopsida</taxon>
        <taxon>eudicotyledons</taxon>
        <taxon>Gunneridae</taxon>
        <taxon>Pentapetalae</taxon>
        <taxon>rosids</taxon>
        <taxon>fabids</taxon>
        <taxon>Fagales</taxon>
        <taxon>Fagaceae</taxon>
        <taxon>Quercus</taxon>
    </lineage>
</organism>
<reference evidence="1 2" key="1">
    <citation type="journal article" date="2018" name="Sci. Data">
        <title>The draft genome sequence of cork oak.</title>
        <authorList>
            <person name="Ramos A.M."/>
            <person name="Usie A."/>
            <person name="Barbosa P."/>
            <person name="Barros P.M."/>
            <person name="Capote T."/>
            <person name="Chaves I."/>
            <person name="Simoes F."/>
            <person name="Abreu I."/>
            <person name="Carrasquinho I."/>
            <person name="Faro C."/>
            <person name="Guimaraes J.B."/>
            <person name="Mendonca D."/>
            <person name="Nobrega F."/>
            <person name="Rodrigues L."/>
            <person name="Saibo N.J.M."/>
            <person name="Varela M.C."/>
            <person name="Egas C."/>
            <person name="Matos J."/>
            <person name="Miguel C.M."/>
            <person name="Oliveira M.M."/>
            <person name="Ricardo C.P."/>
            <person name="Goncalves S."/>
        </authorList>
    </citation>
    <scope>NUCLEOTIDE SEQUENCE [LARGE SCALE GENOMIC DNA]</scope>
    <source>
        <strain evidence="2">cv. HL8</strain>
    </source>
</reference>